<organism evidence="2 3">
    <name type="scientific">Candidatus Harrisonbacteria bacterium CG10_big_fil_rev_8_21_14_0_10_49_15</name>
    <dbReference type="NCBI Taxonomy" id="1974587"/>
    <lineage>
        <taxon>Bacteria</taxon>
        <taxon>Candidatus Harrisoniibacteriota</taxon>
    </lineage>
</organism>
<accession>A0A2H0UKE3</accession>
<dbReference type="SUPFAM" id="SSF54106">
    <property type="entry name" value="LysM domain"/>
    <property type="match status" value="2"/>
</dbReference>
<evidence type="ECO:0000313" key="3">
    <source>
        <dbReference type="Proteomes" id="UP000229526"/>
    </source>
</evidence>
<dbReference type="SMART" id="SM00257">
    <property type="entry name" value="LysM"/>
    <property type="match status" value="2"/>
</dbReference>
<reference evidence="3" key="1">
    <citation type="submission" date="2017-09" db="EMBL/GenBank/DDBJ databases">
        <title>Depth-based differentiation of microbial function through sediment-hosted aquifers and enrichment of novel symbionts in the deep terrestrial subsurface.</title>
        <authorList>
            <person name="Probst A.J."/>
            <person name="Ladd B."/>
            <person name="Jarett J.K."/>
            <person name="Geller-Mcgrath D.E."/>
            <person name="Sieber C.M.K."/>
            <person name="Emerson J.B."/>
            <person name="Anantharaman K."/>
            <person name="Thomas B.C."/>
            <person name="Malmstrom R."/>
            <person name="Stieglmeier M."/>
            <person name="Klingl A."/>
            <person name="Woyke T."/>
            <person name="Ryan C.M."/>
            <person name="Banfield J.F."/>
        </authorList>
    </citation>
    <scope>NUCLEOTIDE SEQUENCE [LARGE SCALE GENOMIC DNA]</scope>
</reference>
<dbReference type="CDD" id="cd00118">
    <property type="entry name" value="LysM"/>
    <property type="match status" value="2"/>
</dbReference>
<evidence type="ECO:0000313" key="2">
    <source>
        <dbReference type="EMBL" id="PIR86874.1"/>
    </source>
</evidence>
<dbReference type="Pfam" id="PF01476">
    <property type="entry name" value="LysM"/>
    <property type="match status" value="2"/>
</dbReference>
<sequence length="333" mass="34024">MKKAVTTPLGITAIIVLGGLLVNAVAPVRPSQTQAVFGGADDSAGLVNETLAAQDATLQAANPLLSGEIDYDAADALLFSSATLSGNATGAGTGPARSEVITYVVEEGDNLSAIASRFNITLTTLLNSNPNIKPSALAIGQKLTILPVDGVVHTVKKGETVGALAIRYGVTPSVITNANEIKENIIATGDALIIPGGKATIGGSSGSSAARSVASSLTGYIARVSNSAVYPLGSRGRQTAGQHGRYGAYDLAAPTGTSIVAVENGIVEYAKRGWEGGYGNRVIIRHDNGRQTLYAHMSTIDVSTGQYVSRGQRLGGVGSTGNSTGPHLHFEVR</sequence>
<dbReference type="EMBL" id="PFBD01000023">
    <property type="protein sequence ID" value="PIR86874.1"/>
    <property type="molecule type" value="Genomic_DNA"/>
</dbReference>
<gene>
    <name evidence="2" type="ORF">COU11_03405</name>
</gene>
<dbReference type="GO" id="GO:0004222">
    <property type="term" value="F:metalloendopeptidase activity"/>
    <property type="evidence" value="ECO:0007669"/>
    <property type="project" value="TreeGrafter"/>
</dbReference>
<comment type="caution">
    <text evidence="2">The sequence shown here is derived from an EMBL/GenBank/DDBJ whole genome shotgun (WGS) entry which is preliminary data.</text>
</comment>
<feature type="domain" description="LysM" evidence="1">
    <location>
        <begin position="151"/>
        <end position="201"/>
    </location>
</feature>
<dbReference type="SUPFAM" id="SSF51261">
    <property type="entry name" value="Duplicated hybrid motif"/>
    <property type="match status" value="1"/>
</dbReference>
<dbReference type="AlphaFoldDB" id="A0A2H0UKE3"/>
<name>A0A2H0UKE3_9BACT</name>
<dbReference type="InterPro" id="IPR050570">
    <property type="entry name" value="Cell_wall_metabolism_enzyme"/>
</dbReference>
<dbReference type="InterPro" id="IPR018392">
    <property type="entry name" value="LysM"/>
</dbReference>
<dbReference type="InterPro" id="IPR036779">
    <property type="entry name" value="LysM_dom_sf"/>
</dbReference>
<dbReference type="CDD" id="cd12797">
    <property type="entry name" value="M23_peptidase"/>
    <property type="match status" value="1"/>
</dbReference>
<evidence type="ECO:0000259" key="1">
    <source>
        <dbReference type="PROSITE" id="PS51782"/>
    </source>
</evidence>
<dbReference type="Gene3D" id="2.70.70.10">
    <property type="entry name" value="Glucose Permease (Domain IIA)"/>
    <property type="match status" value="1"/>
</dbReference>
<dbReference type="InterPro" id="IPR016047">
    <property type="entry name" value="M23ase_b-sheet_dom"/>
</dbReference>
<dbReference type="PANTHER" id="PTHR21666:SF270">
    <property type="entry name" value="MUREIN HYDROLASE ACTIVATOR ENVC"/>
    <property type="match status" value="1"/>
</dbReference>
<feature type="domain" description="LysM" evidence="1">
    <location>
        <begin position="101"/>
        <end position="145"/>
    </location>
</feature>
<dbReference type="Pfam" id="PF01551">
    <property type="entry name" value="Peptidase_M23"/>
    <property type="match status" value="1"/>
</dbReference>
<protein>
    <recommendedName>
        <fullName evidence="1">LysM domain-containing protein</fullName>
    </recommendedName>
</protein>
<dbReference type="InterPro" id="IPR011055">
    <property type="entry name" value="Dup_hybrid_motif"/>
</dbReference>
<proteinExistence type="predicted"/>
<dbReference type="PANTHER" id="PTHR21666">
    <property type="entry name" value="PEPTIDASE-RELATED"/>
    <property type="match status" value="1"/>
</dbReference>
<dbReference type="PROSITE" id="PS51782">
    <property type="entry name" value="LYSM"/>
    <property type="match status" value="2"/>
</dbReference>
<dbReference type="Proteomes" id="UP000229526">
    <property type="component" value="Unassembled WGS sequence"/>
</dbReference>
<dbReference type="Gene3D" id="3.10.350.10">
    <property type="entry name" value="LysM domain"/>
    <property type="match status" value="2"/>
</dbReference>